<dbReference type="PANTHER" id="PTHR34501:SF9">
    <property type="entry name" value="MAJOR OUTER MEMBRANE PROTEIN P.IA"/>
    <property type="match status" value="1"/>
</dbReference>
<dbReference type="EMBL" id="CP025494">
    <property type="protein sequence ID" value="AVE03773.1"/>
    <property type="molecule type" value="Genomic_DNA"/>
</dbReference>
<keyword evidence="6 11" id="KW-0732">Signal</keyword>
<keyword evidence="4" id="KW-1134">Transmembrane beta strand</keyword>
<proteinExistence type="predicted"/>
<evidence type="ECO:0000256" key="7">
    <source>
        <dbReference type="ARBA" id="ARBA00023065"/>
    </source>
</evidence>
<dbReference type="Gene3D" id="2.40.160.10">
    <property type="entry name" value="Porin"/>
    <property type="match status" value="1"/>
</dbReference>
<evidence type="ECO:0000256" key="9">
    <source>
        <dbReference type="ARBA" id="ARBA00023136"/>
    </source>
</evidence>
<dbReference type="InterPro" id="IPR033900">
    <property type="entry name" value="Gram_neg_porin_domain"/>
</dbReference>
<dbReference type="PANTHER" id="PTHR34501">
    <property type="entry name" value="PROTEIN YDDL-RELATED"/>
    <property type="match status" value="1"/>
</dbReference>
<keyword evidence="7" id="KW-0406">Ion transport</keyword>
<protein>
    <recommendedName>
        <fullName evidence="14">Porin</fullName>
    </recommendedName>
</protein>
<name>A0A2L1J5M7_9PSED</name>
<evidence type="ECO:0000256" key="8">
    <source>
        <dbReference type="ARBA" id="ARBA00023114"/>
    </source>
</evidence>
<dbReference type="InterPro" id="IPR050298">
    <property type="entry name" value="Gram-neg_bact_OMP"/>
</dbReference>
<evidence type="ECO:0000256" key="11">
    <source>
        <dbReference type="SAM" id="SignalP"/>
    </source>
</evidence>
<feature type="chain" id="PRO_5014882298" description="Porin" evidence="11">
    <location>
        <begin position="20"/>
        <end position="347"/>
    </location>
</feature>
<dbReference type="GO" id="GO:0046930">
    <property type="term" value="C:pore complex"/>
    <property type="evidence" value="ECO:0007669"/>
    <property type="project" value="UniProtKB-KW"/>
</dbReference>
<evidence type="ECO:0000256" key="2">
    <source>
        <dbReference type="ARBA" id="ARBA00011233"/>
    </source>
</evidence>
<dbReference type="CDD" id="cd00342">
    <property type="entry name" value="gram_neg_porins"/>
    <property type="match status" value="1"/>
</dbReference>
<dbReference type="GO" id="GO:0015288">
    <property type="term" value="F:porin activity"/>
    <property type="evidence" value="ECO:0007669"/>
    <property type="project" value="UniProtKB-KW"/>
</dbReference>
<keyword evidence="5" id="KW-0812">Transmembrane</keyword>
<sequence length="347" mass="37688">MKNKTIAILGICAATSAHAEVSVLPYTIIDISASRVSNVAKRDGDSHARTEARLNGGYGSRWGVRTGVTFGEGQELFARYEQGIVKVDGEVKTGLDERYLRLGHVGYKSGLGTIRYGQDLSISSLSLDYDPLIGRLVSSSSQLYFRDDGFVSNAFSYDSPTLSNFSFSLQYSGEQESRGFVYGTKKTYGASLKYANGPFSGRIGFDEQQSPDGELNNLFSYSKFAYAAGLVNLGKLTLMGGYSQLSAPDAARAARKADHLWFGGKYQFTPKWSTSLSVYDTKIRDSGRATMLGGIVEYGLNKYVTLWTTAGYLVNSDKSAFAINGLDSPSLGNNQTSVGLGMTFIYQ</sequence>
<dbReference type="GO" id="GO:0006811">
    <property type="term" value="P:monoatomic ion transport"/>
    <property type="evidence" value="ECO:0007669"/>
    <property type="project" value="UniProtKB-KW"/>
</dbReference>
<keyword evidence="10" id="KW-0998">Cell outer membrane</keyword>
<dbReference type="InterPro" id="IPR023614">
    <property type="entry name" value="Porin_dom_sf"/>
</dbReference>
<evidence type="ECO:0000256" key="6">
    <source>
        <dbReference type="ARBA" id="ARBA00022729"/>
    </source>
</evidence>
<dbReference type="Proteomes" id="UP000237830">
    <property type="component" value="Chromosome"/>
</dbReference>
<evidence type="ECO:0000256" key="3">
    <source>
        <dbReference type="ARBA" id="ARBA00022448"/>
    </source>
</evidence>
<comment type="subunit">
    <text evidence="2">Homotrimer.</text>
</comment>
<dbReference type="GO" id="GO:0009279">
    <property type="term" value="C:cell outer membrane"/>
    <property type="evidence" value="ECO:0007669"/>
    <property type="project" value="UniProtKB-SubCell"/>
</dbReference>
<evidence type="ECO:0000313" key="13">
    <source>
        <dbReference type="Proteomes" id="UP000237830"/>
    </source>
</evidence>
<gene>
    <name evidence="12" type="ORF">CYL20_04115</name>
</gene>
<dbReference type="SUPFAM" id="SSF56935">
    <property type="entry name" value="Porins"/>
    <property type="match status" value="1"/>
</dbReference>
<evidence type="ECO:0000256" key="5">
    <source>
        <dbReference type="ARBA" id="ARBA00022692"/>
    </source>
</evidence>
<accession>A0A2L1J5M7</accession>
<keyword evidence="8" id="KW-0626">Porin</keyword>
<organism evidence="12 13">
    <name type="scientific">Pseudomonas palleroniana</name>
    <dbReference type="NCBI Taxonomy" id="191390"/>
    <lineage>
        <taxon>Bacteria</taxon>
        <taxon>Pseudomonadati</taxon>
        <taxon>Pseudomonadota</taxon>
        <taxon>Gammaproteobacteria</taxon>
        <taxon>Pseudomonadales</taxon>
        <taxon>Pseudomonadaceae</taxon>
        <taxon>Pseudomonas</taxon>
    </lineage>
</organism>
<comment type="subcellular location">
    <subcellularLocation>
        <location evidence="1">Cell outer membrane</location>
        <topology evidence="1">Multi-pass membrane protein</topology>
    </subcellularLocation>
</comment>
<evidence type="ECO:0000256" key="1">
    <source>
        <dbReference type="ARBA" id="ARBA00004571"/>
    </source>
</evidence>
<keyword evidence="9" id="KW-0472">Membrane</keyword>
<reference evidence="12 13" key="1">
    <citation type="submission" date="2017-12" db="EMBL/GenBank/DDBJ databases">
        <title>Genome sequence of Pseudomonas palleroniana MAB3.</title>
        <authorList>
            <person name="Nascimento F.X."/>
        </authorList>
    </citation>
    <scope>NUCLEOTIDE SEQUENCE [LARGE SCALE GENOMIC DNA]</scope>
    <source>
        <strain evidence="12 13">MAB3</strain>
    </source>
</reference>
<evidence type="ECO:0000256" key="4">
    <source>
        <dbReference type="ARBA" id="ARBA00022452"/>
    </source>
</evidence>
<dbReference type="RefSeq" id="WP_104993697.1">
    <property type="nucleotide sequence ID" value="NZ_CP025494.1"/>
</dbReference>
<evidence type="ECO:0000313" key="12">
    <source>
        <dbReference type="EMBL" id="AVE03773.1"/>
    </source>
</evidence>
<keyword evidence="3" id="KW-0813">Transport</keyword>
<dbReference type="AlphaFoldDB" id="A0A2L1J5M7"/>
<evidence type="ECO:0000256" key="10">
    <source>
        <dbReference type="ARBA" id="ARBA00023237"/>
    </source>
</evidence>
<feature type="signal peptide" evidence="11">
    <location>
        <begin position="1"/>
        <end position="19"/>
    </location>
</feature>
<evidence type="ECO:0008006" key="14">
    <source>
        <dbReference type="Google" id="ProtNLM"/>
    </source>
</evidence>